<dbReference type="SMART" id="SM00233">
    <property type="entry name" value="PH"/>
    <property type="match status" value="1"/>
</dbReference>
<reference evidence="10 11" key="1">
    <citation type="journal article" date="2017" name="PLoS Biol.">
        <title>The sea cucumber genome provides insights into morphological evolution and visceral regeneration.</title>
        <authorList>
            <person name="Zhang X."/>
            <person name="Sun L."/>
            <person name="Yuan J."/>
            <person name="Sun Y."/>
            <person name="Gao Y."/>
            <person name="Zhang L."/>
            <person name="Li S."/>
            <person name="Dai H."/>
            <person name="Hamel J.F."/>
            <person name="Liu C."/>
            <person name="Yu Y."/>
            <person name="Liu S."/>
            <person name="Lin W."/>
            <person name="Guo K."/>
            <person name="Jin S."/>
            <person name="Xu P."/>
            <person name="Storey K.B."/>
            <person name="Huan P."/>
            <person name="Zhang T."/>
            <person name="Zhou Y."/>
            <person name="Zhang J."/>
            <person name="Lin C."/>
            <person name="Li X."/>
            <person name="Xing L."/>
            <person name="Huo D."/>
            <person name="Sun M."/>
            <person name="Wang L."/>
            <person name="Mercier A."/>
            <person name="Li F."/>
            <person name="Yang H."/>
            <person name="Xiang J."/>
        </authorList>
    </citation>
    <scope>NUCLEOTIDE SEQUENCE [LARGE SCALE GENOMIC DNA]</scope>
    <source>
        <strain evidence="10">Shaxun</strain>
        <tissue evidence="10">Muscle</tissue>
    </source>
</reference>
<evidence type="ECO:0000313" key="11">
    <source>
        <dbReference type="Proteomes" id="UP000230750"/>
    </source>
</evidence>
<dbReference type="CDD" id="cd11828">
    <property type="entry name" value="SH3_ARHGEF9_like"/>
    <property type="match status" value="1"/>
</dbReference>
<comment type="subcellular location">
    <subcellularLocation>
        <location evidence="1">Cytoplasm</location>
    </subcellularLocation>
</comment>
<accession>A0A2G8LKE5</accession>
<feature type="domain" description="SH3" evidence="7">
    <location>
        <begin position="275"/>
        <end position="334"/>
    </location>
</feature>
<dbReference type="InterPro" id="IPR055251">
    <property type="entry name" value="SOS1_NGEF_PH"/>
</dbReference>
<feature type="compositionally biased region" description="Polar residues" evidence="6">
    <location>
        <begin position="80"/>
        <end position="92"/>
    </location>
</feature>
<dbReference type="OrthoDB" id="660555at2759"/>
<dbReference type="SUPFAM" id="SSF48065">
    <property type="entry name" value="DBL homology domain (DH-domain)"/>
    <property type="match status" value="1"/>
</dbReference>
<comment type="caution">
    <text evidence="10">The sequence shown here is derived from an EMBL/GenBank/DDBJ whole genome shotgun (WGS) entry which is preliminary data.</text>
</comment>
<dbReference type="InterPro" id="IPR036028">
    <property type="entry name" value="SH3-like_dom_sf"/>
</dbReference>
<protein>
    <recommendedName>
        <fullName evidence="12">Rho guanine nucleotide exchange factor 4</fullName>
    </recommendedName>
</protein>
<dbReference type="InterPro" id="IPR001452">
    <property type="entry name" value="SH3_domain"/>
</dbReference>
<dbReference type="PANTHER" id="PTHR47544">
    <property type="entry name" value="RHO GUANINE NUCLEOTIDE EXCHANGE FACTOR 4"/>
    <property type="match status" value="1"/>
</dbReference>
<dbReference type="EMBL" id="MRZV01000051">
    <property type="protein sequence ID" value="PIK60640.1"/>
    <property type="molecule type" value="Genomic_DNA"/>
</dbReference>
<evidence type="ECO:0000259" key="8">
    <source>
        <dbReference type="PROSITE" id="PS50003"/>
    </source>
</evidence>
<dbReference type="SMART" id="SM00325">
    <property type="entry name" value="RhoGEF"/>
    <property type="match status" value="1"/>
</dbReference>
<evidence type="ECO:0000256" key="1">
    <source>
        <dbReference type="ARBA" id="ARBA00004496"/>
    </source>
</evidence>
<proteinExistence type="predicted"/>
<sequence length="741" mass="85279">MGSSDSGMGKEWNSKSNDDLVTELIPEARKGTLSSDMSRSVSRPQSLCTRPHLYPSSAPMSPYRTPYNTSREDILEMNDAPQSLPMSPQFRSADNIIDESGQKGDGGDVVERPPKPKHRPKRRSRSDLPTDFKAILAELKETSTEENSSEVTRRRKSLSQRRPLSAYGKLGHISHEGTPEKSPTSPLAKLEQRRSSSFDALQLVAETESPEKLPRSRSLTTLNEATSQPPSSINRTLSLPAGLGDDRELLRCKPRYRKLQHKSRSRLSECYDQENVPVFAEAIWDNVSMDESELVFQVGDVIEITDTTDNNWWWGHIGSREGWLPVACVRLRVGQGETIEDCIERLSQKPLLNVKNTNTEKQSKGNMRKISLNLLSNDQVRANVVQEILTTEKDYVKLLQDICKGFICQATNKEDIFTKQQMTVIFGNIEEIYKFHQSFLSSLESCIDTEMPHLSEIGECFLRNREQFLLYSKYCNNYPSALSELKGLYKKPRISQFLEECRIQQDMIKITLDGFLLTPVQKICKYPLQLNELLKYTKPVHADHRRLKDAFQMMRETALDINEKKRQVENVQKMADWQRTIADWEGDDLLARSSKLIHSGDVHRMTNRRKFVLRRLFLFDHQLIICKKDLLKRNGFVFKGRLNMEEYEALSLDESKDTPAFSWKLSHLRDDSLSLTFVSRTKNDRDGWMKALVEERKVVTHFEKTGEYQMRRSYTTPLLKNEEDTPRKKILTALIGLGTKK</sequence>
<feature type="compositionally biased region" description="Basic and acidic residues" evidence="6">
    <location>
        <begin position="100"/>
        <end position="114"/>
    </location>
</feature>
<dbReference type="SUPFAM" id="SSF50044">
    <property type="entry name" value="SH3-domain"/>
    <property type="match status" value="1"/>
</dbReference>
<evidence type="ECO:0000256" key="6">
    <source>
        <dbReference type="SAM" id="MobiDB-lite"/>
    </source>
</evidence>
<organism evidence="10 11">
    <name type="scientific">Stichopus japonicus</name>
    <name type="common">Sea cucumber</name>
    <dbReference type="NCBI Taxonomy" id="307972"/>
    <lineage>
        <taxon>Eukaryota</taxon>
        <taxon>Metazoa</taxon>
        <taxon>Echinodermata</taxon>
        <taxon>Eleutherozoa</taxon>
        <taxon>Echinozoa</taxon>
        <taxon>Holothuroidea</taxon>
        <taxon>Aspidochirotacea</taxon>
        <taxon>Aspidochirotida</taxon>
        <taxon>Stichopodidae</taxon>
        <taxon>Apostichopus</taxon>
    </lineage>
</organism>
<dbReference type="Pfam" id="PF07653">
    <property type="entry name" value="SH3_2"/>
    <property type="match status" value="1"/>
</dbReference>
<dbReference type="InterPro" id="IPR001849">
    <property type="entry name" value="PH_domain"/>
</dbReference>
<evidence type="ECO:0000256" key="3">
    <source>
        <dbReference type="ARBA" id="ARBA00022490"/>
    </source>
</evidence>
<dbReference type="SUPFAM" id="SSF50729">
    <property type="entry name" value="PH domain-like"/>
    <property type="match status" value="1"/>
</dbReference>
<dbReference type="SMART" id="SM00326">
    <property type="entry name" value="SH3"/>
    <property type="match status" value="1"/>
</dbReference>
<keyword evidence="4" id="KW-0344">Guanine-nucleotide releasing factor</keyword>
<keyword evidence="11" id="KW-1185">Reference proteome</keyword>
<gene>
    <name evidence="10" type="ORF">BSL78_02415</name>
</gene>
<dbReference type="Proteomes" id="UP000230750">
    <property type="component" value="Unassembled WGS sequence"/>
</dbReference>
<dbReference type="Gene3D" id="2.30.30.40">
    <property type="entry name" value="SH3 Domains"/>
    <property type="match status" value="1"/>
</dbReference>
<feature type="region of interest" description="Disordered" evidence="6">
    <location>
        <begin position="1"/>
        <end position="236"/>
    </location>
</feature>
<dbReference type="Pfam" id="PF22697">
    <property type="entry name" value="SOS1_NGEF_PH"/>
    <property type="match status" value="1"/>
</dbReference>
<dbReference type="STRING" id="307972.A0A2G8LKE5"/>
<dbReference type="AlphaFoldDB" id="A0A2G8LKE5"/>
<evidence type="ECO:0000259" key="7">
    <source>
        <dbReference type="PROSITE" id="PS50002"/>
    </source>
</evidence>
<keyword evidence="3" id="KW-0963">Cytoplasm</keyword>
<evidence type="ECO:0000256" key="4">
    <source>
        <dbReference type="ARBA" id="ARBA00022658"/>
    </source>
</evidence>
<dbReference type="InterPro" id="IPR011993">
    <property type="entry name" value="PH-like_dom_sf"/>
</dbReference>
<dbReference type="PROSITE" id="PS00741">
    <property type="entry name" value="DH_1"/>
    <property type="match status" value="1"/>
</dbReference>
<dbReference type="GO" id="GO:0035556">
    <property type="term" value="P:intracellular signal transduction"/>
    <property type="evidence" value="ECO:0007669"/>
    <property type="project" value="InterPro"/>
</dbReference>
<dbReference type="Gene3D" id="1.20.900.10">
    <property type="entry name" value="Dbl homology (DH) domain"/>
    <property type="match status" value="1"/>
</dbReference>
<feature type="compositionally biased region" description="Polar residues" evidence="6">
    <location>
        <begin position="217"/>
        <end position="236"/>
    </location>
</feature>
<dbReference type="GO" id="GO:0005085">
    <property type="term" value="F:guanyl-nucleotide exchange factor activity"/>
    <property type="evidence" value="ECO:0007669"/>
    <property type="project" value="UniProtKB-KW"/>
</dbReference>
<evidence type="ECO:0000256" key="2">
    <source>
        <dbReference type="ARBA" id="ARBA00022443"/>
    </source>
</evidence>
<feature type="compositionally biased region" description="Polar residues" evidence="6">
    <location>
        <begin position="32"/>
        <end position="48"/>
    </location>
</feature>
<dbReference type="Gene3D" id="2.30.29.30">
    <property type="entry name" value="Pleckstrin-homology domain (PH domain)/Phosphotyrosine-binding domain (PTB)"/>
    <property type="match status" value="1"/>
</dbReference>
<feature type="domain" description="PH" evidence="8">
    <location>
        <begin position="595"/>
        <end position="697"/>
    </location>
</feature>
<keyword evidence="2 5" id="KW-0728">SH3 domain</keyword>
<dbReference type="GO" id="GO:0005737">
    <property type="term" value="C:cytoplasm"/>
    <property type="evidence" value="ECO:0007669"/>
    <property type="project" value="UniProtKB-SubCell"/>
</dbReference>
<dbReference type="Pfam" id="PF00621">
    <property type="entry name" value="RhoGEF"/>
    <property type="match status" value="1"/>
</dbReference>
<evidence type="ECO:0000259" key="9">
    <source>
        <dbReference type="PROSITE" id="PS50010"/>
    </source>
</evidence>
<dbReference type="CDD" id="cd00160">
    <property type="entry name" value="RhoGEF"/>
    <property type="match status" value="1"/>
</dbReference>
<evidence type="ECO:0008006" key="12">
    <source>
        <dbReference type="Google" id="ProtNLM"/>
    </source>
</evidence>
<dbReference type="InterPro" id="IPR000219">
    <property type="entry name" value="DH_dom"/>
</dbReference>
<feature type="domain" description="DH" evidence="9">
    <location>
        <begin position="380"/>
        <end position="564"/>
    </location>
</feature>
<dbReference type="PANTHER" id="PTHR47544:SF3">
    <property type="entry name" value="RHO GUANINE NUCLEOTIDE EXCHANGE FACTOR 4 ISOFORM X1"/>
    <property type="match status" value="1"/>
</dbReference>
<dbReference type="PROSITE" id="PS50003">
    <property type="entry name" value="PH_DOMAIN"/>
    <property type="match status" value="1"/>
</dbReference>
<dbReference type="InterPro" id="IPR035899">
    <property type="entry name" value="DBL_dom_sf"/>
</dbReference>
<feature type="compositionally biased region" description="Basic residues" evidence="6">
    <location>
        <begin position="115"/>
        <end position="124"/>
    </location>
</feature>
<evidence type="ECO:0000256" key="5">
    <source>
        <dbReference type="PROSITE-ProRule" id="PRU00192"/>
    </source>
</evidence>
<dbReference type="InterPro" id="IPR001331">
    <property type="entry name" value="GDS_CDC24_CS"/>
</dbReference>
<name>A0A2G8LKE5_STIJA</name>
<evidence type="ECO:0000313" key="10">
    <source>
        <dbReference type="EMBL" id="PIK60640.1"/>
    </source>
</evidence>
<dbReference type="PROSITE" id="PS50010">
    <property type="entry name" value="DH_2"/>
    <property type="match status" value="1"/>
</dbReference>
<dbReference type="PROSITE" id="PS50002">
    <property type="entry name" value="SH3"/>
    <property type="match status" value="1"/>
</dbReference>